<evidence type="ECO:0000313" key="3">
    <source>
        <dbReference type="Proteomes" id="UP000031443"/>
    </source>
</evidence>
<sequence length="84" mass="9009">MSSSCNAAVCYPSGQVPAMCFGKGLQSMGGRVCQHAVLMLDPQEEITEEQEVRMDKEITRKANISSSCPDEAATPSPPSLVDDF</sequence>
<name>M7ATH4_CHEMY</name>
<evidence type="ECO:0000313" key="2">
    <source>
        <dbReference type="EMBL" id="EMP26230.1"/>
    </source>
</evidence>
<accession>M7ATH4</accession>
<gene>
    <name evidence="2" type="ORF">UY3_16689</name>
</gene>
<feature type="region of interest" description="Disordered" evidence="1">
    <location>
        <begin position="61"/>
        <end position="84"/>
    </location>
</feature>
<dbReference type="Proteomes" id="UP000031443">
    <property type="component" value="Unassembled WGS sequence"/>
</dbReference>
<proteinExistence type="predicted"/>
<reference evidence="3" key="1">
    <citation type="journal article" date="2013" name="Nat. Genet.">
        <title>The draft genomes of soft-shell turtle and green sea turtle yield insights into the development and evolution of the turtle-specific body plan.</title>
        <authorList>
            <person name="Wang Z."/>
            <person name="Pascual-Anaya J."/>
            <person name="Zadissa A."/>
            <person name="Li W."/>
            <person name="Niimura Y."/>
            <person name="Huang Z."/>
            <person name="Li C."/>
            <person name="White S."/>
            <person name="Xiong Z."/>
            <person name="Fang D."/>
            <person name="Wang B."/>
            <person name="Ming Y."/>
            <person name="Chen Y."/>
            <person name="Zheng Y."/>
            <person name="Kuraku S."/>
            <person name="Pignatelli M."/>
            <person name="Herrero J."/>
            <person name="Beal K."/>
            <person name="Nozawa M."/>
            <person name="Li Q."/>
            <person name="Wang J."/>
            <person name="Zhang H."/>
            <person name="Yu L."/>
            <person name="Shigenobu S."/>
            <person name="Wang J."/>
            <person name="Liu J."/>
            <person name="Flicek P."/>
            <person name="Searle S."/>
            <person name="Wang J."/>
            <person name="Kuratani S."/>
            <person name="Yin Y."/>
            <person name="Aken B."/>
            <person name="Zhang G."/>
            <person name="Irie N."/>
        </authorList>
    </citation>
    <scope>NUCLEOTIDE SEQUENCE [LARGE SCALE GENOMIC DNA]</scope>
</reference>
<evidence type="ECO:0000256" key="1">
    <source>
        <dbReference type="SAM" id="MobiDB-lite"/>
    </source>
</evidence>
<dbReference type="AlphaFoldDB" id="M7ATH4"/>
<protein>
    <submittedName>
        <fullName evidence="2">Uncharacterized protein</fullName>
    </submittedName>
</protein>
<organism evidence="2 3">
    <name type="scientific">Chelonia mydas</name>
    <name type="common">Green sea-turtle</name>
    <name type="synonym">Chelonia agassizi</name>
    <dbReference type="NCBI Taxonomy" id="8469"/>
    <lineage>
        <taxon>Eukaryota</taxon>
        <taxon>Metazoa</taxon>
        <taxon>Chordata</taxon>
        <taxon>Craniata</taxon>
        <taxon>Vertebrata</taxon>
        <taxon>Euteleostomi</taxon>
        <taxon>Archelosauria</taxon>
        <taxon>Testudinata</taxon>
        <taxon>Testudines</taxon>
        <taxon>Cryptodira</taxon>
        <taxon>Durocryptodira</taxon>
        <taxon>Americhelydia</taxon>
        <taxon>Chelonioidea</taxon>
        <taxon>Cheloniidae</taxon>
        <taxon>Chelonia</taxon>
    </lineage>
</organism>
<dbReference type="EMBL" id="KB581997">
    <property type="protein sequence ID" value="EMP26230.1"/>
    <property type="molecule type" value="Genomic_DNA"/>
</dbReference>
<keyword evidence="3" id="KW-1185">Reference proteome</keyword>